<dbReference type="EMBL" id="AZFC01000012">
    <property type="protein sequence ID" value="KRL49300.1"/>
    <property type="molecule type" value="Genomic_DNA"/>
</dbReference>
<name>A0A0R1R3E3_9LACO</name>
<dbReference type="InterPro" id="IPR035901">
    <property type="entry name" value="GIY-YIG_endonuc_sf"/>
</dbReference>
<reference evidence="1 2" key="1">
    <citation type="journal article" date="2015" name="Genome Announc.">
        <title>Expanding the biotechnology potential of lactobacilli through comparative genomics of 213 strains and associated genera.</title>
        <authorList>
            <person name="Sun Z."/>
            <person name="Harris H.M."/>
            <person name="McCann A."/>
            <person name="Guo C."/>
            <person name="Argimon S."/>
            <person name="Zhang W."/>
            <person name="Yang X."/>
            <person name="Jeffery I.B."/>
            <person name="Cooney J.C."/>
            <person name="Kagawa T.F."/>
            <person name="Liu W."/>
            <person name="Song Y."/>
            <person name="Salvetti E."/>
            <person name="Wrobel A."/>
            <person name="Rasinkangas P."/>
            <person name="Parkhill J."/>
            <person name="Rea M.C."/>
            <person name="O'Sullivan O."/>
            <person name="Ritari J."/>
            <person name="Douillard F.P."/>
            <person name="Paul Ross R."/>
            <person name="Yang R."/>
            <person name="Briner A.E."/>
            <person name="Felis G.E."/>
            <person name="de Vos W.M."/>
            <person name="Barrangou R."/>
            <person name="Klaenhammer T.R."/>
            <person name="Caufield P.W."/>
            <person name="Cui Y."/>
            <person name="Zhang H."/>
            <person name="O'Toole P.W."/>
        </authorList>
    </citation>
    <scope>NUCLEOTIDE SEQUENCE [LARGE SCALE GENOMIC DNA]</scope>
    <source>
        <strain evidence="1 2">DSM 15429</strain>
    </source>
</reference>
<evidence type="ECO:0000313" key="1">
    <source>
        <dbReference type="EMBL" id="KRL49300.1"/>
    </source>
</evidence>
<gene>
    <name evidence="1" type="ORF">FD37_GL000900</name>
</gene>
<dbReference type="PATRIC" id="fig|1423805.4.peg.923"/>
<dbReference type="RefSeq" id="WP_056963486.1">
    <property type="nucleotide sequence ID" value="NZ_AZFC01000012.1"/>
</dbReference>
<dbReference type="AlphaFoldDB" id="A0A0R1R3E3"/>
<dbReference type="SUPFAM" id="SSF82771">
    <property type="entry name" value="GIY-YIG endonuclease"/>
    <property type="match status" value="1"/>
</dbReference>
<comment type="caution">
    <text evidence="1">The sequence shown here is derived from an EMBL/GenBank/DDBJ whole genome shotgun (WGS) entry which is preliminary data.</text>
</comment>
<evidence type="ECO:0008006" key="3">
    <source>
        <dbReference type="Google" id="ProtNLM"/>
    </source>
</evidence>
<protein>
    <recommendedName>
        <fullName evidence="3">GIY-YIG nuclease family protein</fullName>
    </recommendedName>
</protein>
<dbReference type="Proteomes" id="UP000051835">
    <property type="component" value="Unassembled WGS sequence"/>
</dbReference>
<dbReference type="CDD" id="cd10451">
    <property type="entry name" value="GIY-YIG_LuxR_like"/>
    <property type="match status" value="1"/>
</dbReference>
<evidence type="ECO:0000313" key="2">
    <source>
        <dbReference type="Proteomes" id="UP000051835"/>
    </source>
</evidence>
<sequence length="132" mass="15693">MNSQQKQRLKAAYKFAPTYYGVIQIENTRNHKIFIDTVANLHNRWGYYQLNLNQNFYHGTPLQADWLKDGAAAFTYTVLWKADAADVVNMRQTLKTLQDKWLRRLTPFGDRGYNHRPRRWDYDQPDSEVAHD</sequence>
<proteinExistence type="predicted"/>
<accession>A0A0R1R3E3</accession>
<organism evidence="1 2">
    <name type="scientific">Levilactobacillus spicheri DSM 15429</name>
    <dbReference type="NCBI Taxonomy" id="1423805"/>
    <lineage>
        <taxon>Bacteria</taxon>
        <taxon>Bacillati</taxon>
        <taxon>Bacillota</taxon>
        <taxon>Bacilli</taxon>
        <taxon>Lactobacillales</taxon>
        <taxon>Lactobacillaceae</taxon>
        <taxon>Levilactobacillus</taxon>
    </lineage>
</organism>
<dbReference type="Gene3D" id="3.40.1440.10">
    <property type="entry name" value="GIY-YIG endonuclease"/>
    <property type="match status" value="1"/>
</dbReference>